<dbReference type="PROSITE" id="PS50902">
    <property type="entry name" value="FLAVODOXIN_LIKE"/>
    <property type="match status" value="1"/>
</dbReference>
<evidence type="ECO:0000313" key="3">
    <source>
        <dbReference type="EMBL" id="RKP11736.1"/>
    </source>
</evidence>
<dbReference type="SUPFAM" id="SSF52218">
    <property type="entry name" value="Flavoproteins"/>
    <property type="match status" value="1"/>
</dbReference>
<dbReference type="GO" id="GO:0003955">
    <property type="term" value="F:NAD(P)H dehydrogenase (quinone) activity"/>
    <property type="evidence" value="ECO:0007669"/>
    <property type="project" value="InterPro"/>
</dbReference>
<dbReference type="Proteomes" id="UP000267251">
    <property type="component" value="Unassembled WGS sequence"/>
</dbReference>
<accession>A0A4P9XZ42</accession>
<dbReference type="InterPro" id="IPR029039">
    <property type="entry name" value="Flavoprotein-like_sf"/>
</dbReference>
<evidence type="ECO:0000313" key="4">
    <source>
        <dbReference type="Proteomes" id="UP000267251"/>
    </source>
</evidence>
<dbReference type="InterPro" id="IPR005025">
    <property type="entry name" value="FMN_Rdtase-like_dom"/>
</dbReference>
<dbReference type="Pfam" id="PF03358">
    <property type="entry name" value="FMN_red"/>
    <property type="match status" value="1"/>
</dbReference>
<feature type="non-terminal residue" evidence="3">
    <location>
        <position position="1"/>
    </location>
</feature>
<keyword evidence="4" id="KW-1185">Reference proteome</keyword>
<dbReference type="FunFam" id="3.40.50.360:FF:000001">
    <property type="entry name" value="NAD(P)H dehydrogenase (Quinone) FQR1-like"/>
    <property type="match status" value="1"/>
</dbReference>
<dbReference type="NCBIfam" id="NF002999">
    <property type="entry name" value="PRK03767.1"/>
    <property type="match status" value="1"/>
</dbReference>
<dbReference type="EMBL" id="KZ988687">
    <property type="protein sequence ID" value="RKP11736.1"/>
    <property type="molecule type" value="Genomic_DNA"/>
</dbReference>
<reference evidence="4" key="1">
    <citation type="journal article" date="2018" name="Nat. Microbiol.">
        <title>Leveraging single-cell genomics to expand the fungal tree of life.</title>
        <authorList>
            <person name="Ahrendt S.R."/>
            <person name="Quandt C.A."/>
            <person name="Ciobanu D."/>
            <person name="Clum A."/>
            <person name="Salamov A."/>
            <person name="Andreopoulos B."/>
            <person name="Cheng J.F."/>
            <person name="Woyke T."/>
            <person name="Pelin A."/>
            <person name="Henrissat B."/>
            <person name="Reynolds N.K."/>
            <person name="Benny G.L."/>
            <person name="Smith M.E."/>
            <person name="James T.Y."/>
            <person name="Grigoriev I.V."/>
        </authorList>
    </citation>
    <scope>NUCLEOTIDE SEQUENCE [LARGE SCALE GENOMIC DNA]</scope>
</reference>
<dbReference type="InterPro" id="IPR010089">
    <property type="entry name" value="Flavoprotein_WrbA-like"/>
</dbReference>
<evidence type="ECO:0000256" key="1">
    <source>
        <dbReference type="ARBA" id="ARBA00006961"/>
    </source>
</evidence>
<dbReference type="AlphaFoldDB" id="A0A4P9XZ42"/>
<dbReference type="NCBIfam" id="TIGR01755">
    <property type="entry name" value="flav_wrbA"/>
    <property type="match status" value="1"/>
</dbReference>
<dbReference type="OrthoDB" id="504689at2759"/>
<dbReference type="PANTHER" id="PTHR30546">
    <property type="entry name" value="FLAVODOXIN-RELATED PROTEIN WRBA-RELATED"/>
    <property type="match status" value="1"/>
</dbReference>
<protein>
    <submittedName>
        <fullName evidence="3">NAD(P)H:quinone oxidoreductase, type IV</fullName>
    </submittedName>
</protein>
<feature type="domain" description="Flavodoxin-like" evidence="2">
    <location>
        <begin position="1"/>
        <end position="178"/>
    </location>
</feature>
<dbReference type="Gene3D" id="3.40.50.360">
    <property type="match status" value="1"/>
</dbReference>
<comment type="similarity">
    <text evidence="1">Belongs to the WrbA family.</text>
</comment>
<dbReference type="GO" id="GO:0016020">
    <property type="term" value="C:membrane"/>
    <property type="evidence" value="ECO:0007669"/>
    <property type="project" value="TreeGrafter"/>
</dbReference>
<gene>
    <name evidence="3" type="ORF">BJ684DRAFT_12530</name>
</gene>
<evidence type="ECO:0000259" key="2">
    <source>
        <dbReference type="PROSITE" id="PS50902"/>
    </source>
</evidence>
<proteinExistence type="inferred from homology"/>
<name>A0A4P9XZ42_9FUNG</name>
<organism evidence="3 4">
    <name type="scientific">Piptocephalis cylindrospora</name>
    <dbReference type="NCBI Taxonomy" id="1907219"/>
    <lineage>
        <taxon>Eukaryota</taxon>
        <taxon>Fungi</taxon>
        <taxon>Fungi incertae sedis</taxon>
        <taxon>Zoopagomycota</taxon>
        <taxon>Zoopagomycotina</taxon>
        <taxon>Zoopagomycetes</taxon>
        <taxon>Zoopagales</taxon>
        <taxon>Piptocephalidaceae</taxon>
        <taxon>Piptocephalis</taxon>
    </lineage>
</organism>
<sequence length="194" mass="20630">HVYKLAQALKEGAERVDGVEVTLTQIAETLPEEVLTLMHAPPKPDVPIFNPADLPSYDGFLFGIPTRYGNSPAQWRAFWDHTGGLWAKGALVGKVAGTFFSTASQHGGQETTALTFLTTLAHHGITYVPLGYTHPALTDNTEVVGGSAYGAGTIAGGDGSRQPSEKELAIAVAQGESFARRLVQYIPKGKDLKA</sequence>
<dbReference type="GO" id="GO:0010181">
    <property type="term" value="F:FMN binding"/>
    <property type="evidence" value="ECO:0007669"/>
    <property type="project" value="InterPro"/>
</dbReference>
<dbReference type="PANTHER" id="PTHR30546:SF23">
    <property type="entry name" value="FLAVOPROTEIN-LIKE PROTEIN YCP4-RELATED"/>
    <property type="match status" value="1"/>
</dbReference>
<dbReference type="InterPro" id="IPR008254">
    <property type="entry name" value="Flavodoxin/NO_synth"/>
</dbReference>